<dbReference type="SUPFAM" id="SSF52200">
    <property type="entry name" value="Toll/Interleukin receptor TIR domain"/>
    <property type="match status" value="1"/>
</dbReference>
<protein>
    <recommendedName>
        <fullName evidence="2">TIR domain-containing protein</fullName>
    </recommendedName>
</protein>
<dbReference type="GO" id="GO:0007165">
    <property type="term" value="P:signal transduction"/>
    <property type="evidence" value="ECO:0007669"/>
    <property type="project" value="InterPro"/>
</dbReference>
<reference evidence="4" key="1">
    <citation type="journal article" date="2016" name="Proc. Natl. Acad. Sci. U.S.A.">
        <title>Chromosome-level assembly of Arabidopsis thaliana Ler reveals the extent of translocation and inversion polymorphisms.</title>
        <authorList>
            <person name="Zapata L."/>
            <person name="Ding J."/>
            <person name="Willing E.M."/>
            <person name="Hartwig B."/>
            <person name="Bezdan D."/>
            <person name="Jiao W.B."/>
            <person name="Patel V."/>
            <person name="Velikkakam James G."/>
            <person name="Koornneef M."/>
            <person name="Ossowski S."/>
            <person name="Schneeberger K."/>
        </authorList>
    </citation>
    <scope>NUCLEOTIDE SEQUENCE [LARGE SCALE GENOMIC DNA]</scope>
    <source>
        <strain evidence="4">cv. Landsberg erecta</strain>
    </source>
</reference>
<proteinExistence type="predicted"/>
<keyword evidence="1" id="KW-0520">NAD</keyword>
<dbReference type="Pfam" id="PF01582">
    <property type="entry name" value="TIR"/>
    <property type="match status" value="1"/>
</dbReference>
<dbReference type="SUPFAM" id="SSF52058">
    <property type="entry name" value="L domain-like"/>
    <property type="match status" value="1"/>
</dbReference>
<dbReference type="EMBL" id="LUHQ01000004">
    <property type="protein sequence ID" value="OAO99140.1"/>
    <property type="molecule type" value="Genomic_DNA"/>
</dbReference>
<comment type="caution">
    <text evidence="3">The sequence shown here is derived from an EMBL/GenBank/DDBJ whole genome shotgun (WGS) entry which is preliminary data.</text>
</comment>
<dbReference type="FunFam" id="3.40.50.10140:FF:000007">
    <property type="entry name" value="Disease resistance protein (TIR-NBS-LRR class)"/>
    <property type="match status" value="1"/>
</dbReference>
<dbReference type="PANTHER" id="PTHR32009:SF115">
    <property type="entry name" value="RPP1-LIKE DISEASE RESISTANCE PROTEIN-RELATED"/>
    <property type="match status" value="1"/>
</dbReference>
<dbReference type="ExpressionAtlas" id="A0A178V0C9">
    <property type="expression patterns" value="baseline and differential"/>
</dbReference>
<dbReference type="PANTHER" id="PTHR32009">
    <property type="entry name" value="TMV RESISTANCE PROTEIN N-LIKE"/>
    <property type="match status" value="1"/>
</dbReference>
<dbReference type="InterPro" id="IPR035897">
    <property type="entry name" value="Toll_tir_struct_dom_sf"/>
</dbReference>
<accession>A0A178V0C9</accession>
<evidence type="ECO:0000256" key="1">
    <source>
        <dbReference type="ARBA" id="ARBA00023027"/>
    </source>
</evidence>
<dbReference type="PROSITE" id="PS50104">
    <property type="entry name" value="TIR"/>
    <property type="match status" value="1"/>
</dbReference>
<dbReference type="SMART" id="SM00255">
    <property type="entry name" value="TIR"/>
    <property type="match status" value="1"/>
</dbReference>
<name>A0A178V0C9_ARATH</name>
<dbReference type="Gene3D" id="3.80.10.10">
    <property type="entry name" value="Ribonuclease Inhibitor"/>
    <property type="match status" value="1"/>
</dbReference>
<organism evidence="3 4">
    <name type="scientific">Arabidopsis thaliana</name>
    <name type="common">Mouse-ear cress</name>
    <dbReference type="NCBI Taxonomy" id="3702"/>
    <lineage>
        <taxon>Eukaryota</taxon>
        <taxon>Viridiplantae</taxon>
        <taxon>Streptophyta</taxon>
        <taxon>Embryophyta</taxon>
        <taxon>Tracheophyta</taxon>
        <taxon>Spermatophyta</taxon>
        <taxon>Magnoliopsida</taxon>
        <taxon>eudicotyledons</taxon>
        <taxon>Gunneridae</taxon>
        <taxon>Pentapetalae</taxon>
        <taxon>rosids</taxon>
        <taxon>malvids</taxon>
        <taxon>Brassicales</taxon>
        <taxon>Brassicaceae</taxon>
        <taxon>Camelineae</taxon>
        <taxon>Arabidopsis</taxon>
    </lineage>
</organism>
<feature type="domain" description="TIR" evidence="2">
    <location>
        <begin position="89"/>
        <end position="253"/>
    </location>
</feature>
<evidence type="ECO:0000313" key="4">
    <source>
        <dbReference type="Proteomes" id="UP000078284"/>
    </source>
</evidence>
<sequence>MEDSKLEKLLEGTQYAIKLRRLNMGECTKLESIPTHVRLKSLEYLNLRGCIRLRNFPQISFYNSSGFFWSELTSTISYLEQASSSSPSPKYDAMTSFHGPDVPKTFDSHLYKELNRKSITLFYDQEIERSQTISPLLASAISTSTVSIVVFSKNYAASMWCLDELVQIHKRSKNMGLNVFAIYYDVSPWEVRKQTGRFGKIFKKTCERATEDEKERWMHALSEVAGLTGEHLQNWHNEQALVGKVVDNISRKLIAPSNRFGELVRLEAHIGNEFDIRKRGW</sequence>
<dbReference type="Gene3D" id="3.40.50.10140">
    <property type="entry name" value="Toll/interleukin-1 receptor homology (TIR) domain"/>
    <property type="match status" value="1"/>
</dbReference>
<dbReference type="InterPro" id="IPR000157">
    <property type="entry name" value="TIR_dom"/>
</dbReference>
<evidence type="ECO:0000259" key="2">
    <source>
        <dbReference type="PROSITE" id="PS50104"/>
    </source>
</evidence>
<dbReference type="InterPro" id="IPR032675">
    <property type="entry name" value="LRR_dom_sf"/>
</dbReference>
<dbReference type="AlphaFoldDB" id="A0A178V0C9"/>
<gene>
    <name evidence="3" type="ordered locus">AXX17_At4g19950</name>
</gene>
<evidence type="ECO:0000313" key="3">
    <source>
        <dbReference type="EMBL" id="OAO99140.1"/>
    </source>
</evidence>
<dbReference type="Proteomes" id="UP000078284">
    <property type="component" value="Chromosome 4"/>
</dbReference>